<name>A0A484HM14_9BACT</name>
<accession>A0A484HM14</accession>
<gene>
    <name evidence="1" type="ORF">EPICR_90042</name>
</gene>
<evidence type="ECO:0000313" key="1">
    <source>
        <dbReference type="EMBL" id="VEN75446.1"/>
    </source>
</evidence>
<dbReference type="EMBL" id="CAACVI010000052">
    <property type="protein sequence ID" value="VEN75446.1"/>
    <property type="molecule type" value="Genomic_DNA"/>
</dbReference>
<sequence>MTHLNKLRPQYITDMEGRKISVSLFVEEFQNLLEDIQYLAIIAERREEPMKSHKDFMAELKKDGFI</sequence>
<proteinExistence type="predicted"/>
<organism evidence="1">
    <name type="scientific">uncultured Desulfobacteraceae bacterium</name>
    <dbReference type="NCBI Taxonomy" id="218296"/>
    <lineage>
        <taxon>Bacteria</taxon>
        <taxon>Pseudomonadati</taxon>
        <taxon>Thermodesulfobacteriota</taxon>
        <taxon>Desulfobacteria</taxon>
        <taxon>Desulfobacterales</taxon>
        <taxon>Desulfobacteraceae</taxon>
        <taxon>environmental samples</taxon>
    </lineage>
</organism>
<dbReference type="AlphaFoldDB" id="A0A484HM14"/>
<protein>
    <submittedName>
        <fullName evidence="1">Uncharacterized protein</fullName>
    </submittedName>
</protein>
<reference evidence="1" key="1">
    <citation type="submission" date="2019-01" db="EMBL/GenBank/DDBJ databases">
        <authorList>
            <consortium name="Genoscope - CEA"/>
            <person name="William W."/>
        </authorList>
    </citation>
    <scope>NUCLEOTIDE SEQUENCE</scope>
    <source>
        <strain evidence="1">CR-1</strain>
    </source>
</reference>